<evidence type="ECO:0000256" key="2">
    <source>
        <dbReference type="ARBA" id="ARBA00022692"/>
    </source>
</evidence>
<comment type="caution">
    <text evidence="11">The sequence shown here is derived from an EMBL/GenBank/DDBJ whole genome shotgun (WGS) entry which is preliminary data.</text>
</comment>
<dbReference type="GeneID" id="6015472"/>
<dbReference type="Proteomes" id="UP000001861">
    <property type="component" value="Unassembled WGS sequence"/>
</dbReference>
<evidence type="ECO:0000256" key="7">
    <source>
        <dbReference type="ARBA" id="ARBA00038324"/>
    </source>
</evidence>
<dbReference type="RefSeq" id="XP_001838877.1">
    <property type="nucleotide sequence ID" value="XM_001838825.2"/>
</dbReference>
<dbReference type="InterPro" id="IPR036938">
    <property type="entry name" value="PAP2/HPO_sf"/>
</dbReference>
<keyword evidence="2 9" id="KW-0812">Transmembrane</keyword>
<dbReference type="GO" id="GO:0005789">
    <property type="term" value="C:endoplasmic reticulum membrane"/>
    <property type="evidence" value="ECO:0007669"/>
    <property type="project" value="UniProtKB-SubCell"/>
</dbReference>
<dbReference type="GO" id="GO:0042392">
    <property type="term" value="F:sphingosine-1-phosphate phosphatase activity"/>
    <property type="evidence" value="ECO:0007669"/>
    <property type="project" value="TreeGrafter"/>
</dbReference>
<evidence type="ECO:0000256" key="5">
    <source>
        <dbReference type="ARBA" id="ARBA00022989"/>
    </source>
</evidence>
<dbReference type="Pfam" id="PF01569">
    <property type="entry name" value="PAP2"/>
    <property type="match status" value="1"/>
</dbReference>
<feature type="transmembrane region" description="Helical" evidence="9">
    <location>
        <begin position="95"/>
        <end position="117"/>
    </location>
</feature>
<dbReference type="FunCoup" id="A8P551">
    <property type="interactions" value="291"/>
</dbReference>
<reference evidence="11 12" key="1">
    <citation type="journal article" date="2010" name="Proc. Natl. Acad. Sci. U.S.A.">
        <title>Insights into evolution of multicellular fungi from the assembled chromosomes of the mushroom Coprinopsis cinerea (Coprinus cinereus).</title>
        <authorList>
            <person name="Stajich J.E."/>
            <person name="Wilke S.K."/>
            <person name="Ahren D."/>
            <person name="Au C.H."/>
            <person name="Birren B.W."/>
            <person name="Borodovsky M."/>
            <person name="Burns C."/>
            <person name="Canback B."/>
            <person name="Casselton L.A."/>
            <person name="Cheng C.K."/>
            <person name="Deng J."/>
            <person name="Dietrich F.S."/>
            <person name="Fargo D.C."/>
            <person name="Farman M.L."/>
            <person name="Gathman A.C."/>
            <person name="Goldberg J."/>
            <person name="Guigo R."/>
            <person name="Hoegger P.J."/>
            <person name="Hooker J.B."/>
            <person name="Huggins A."/>
            <person name="James T.Y."/>
            <person name="Kamada T."/>
            <person name="Kilaru S."/>
            <person name="Kodira C."/>
            <person name="Kues U."/>
            <person name="Kupfer D."/>
            <person name="Kwan H.S."/>
            <person name="Lomsadze A."/>
            <person name="Li W."/>
            <person name="Lilly W.W."/>
            <person name="Ma L.J."/>
            <person name="Mackey A.J."/>
            <person name="Manning G."/>
            <person name="Martin F."/>
            <person name="Muraguchi H."/>
            <person name="Natvig D.O."/>
            <person name="Palmerini H."/>
            <person name="Ramesh M.A."/>
            <person name="Rehmeyer C.J."/>
            <person name="Roe B.A."/>
            <person name="Shenoy N."/>
            <person name="Stanke M."/>
            <person name="Ter-Hovhannisyan V."/>
            <person name="Tunlid A."/>
            <person name="Velagapudi R."/>
            <person name="Vision T.J."/>
            <person name="Zeng Q."/>
            <person name="Zolan M.E."/>
            <person name="Pukkila P.J."/>
        </authorList>
    </citation>
    <scope>NUCLEOTIDE SEQUENCE [LARGE SCALE GENOMIC DNA]</scope>
    <source>
        <strain evidence="12">Okayama-7 / 130 / ATCC MYA-4618 / FGSC 9003</strain>
    </source>
</reference>
<keyword evidence="6 9" id="KW-0472">Membrane</keyword>
<evidence type="ECO:0000313" key="12">
    <source>
        <dbReference type="Proteomes" id="UP000001861"/>
    </source>
</evidence>
<dbReference type="EMBL" id="AACS02000011">
    <property type="protein sequence ID" value="EAU82992.1"/>
    <property type="molecule type" value="Genomic_DNA"/>
</dbReference>
<dbReference type="SUPFAM" id="SSF48317">
    <property type="entry name" value="Acid phosphatase/Vanadium-dependent haloperoxidase"/>
    <property type="match status" value="1"/>
</dbReference>
<comment type="similarity">
    <text evidence="7">Belongs to the type 2 lipid phosphate phosphatase family.</text>
</comment>
<dbReference type="AlphaFoldDB" id="A8P551"/>
<evidence type="ECO:0000259" key="10">
    <source>
        <dbReference type="SMART" id="SM00014"/>
    </source>
</evidence>
<evidence type="ECO:0000256" key="3">
    <source>
        <dbReference type="ARBA" id="ARBA00022801"/>
    </source>
</evidence>
<keyword evidence="3" id="KW-0378">Hydrolase</keyword>
<feature type="transmembrane region" description="Helical" evidence="9">
    <location>
        <begin position="174"/>
        <end position="192"/>
    </location>
</feature>
<evidence type="ECO:0000256" key="6">
    <source>
        <dbReference type="ARBA" id="ARBA00023136"/>
    </source>
</evidence>
<dbReference type="OMA" id="ADDCPCY"/>
<keyword evidence="4" id="KW-0256">Endoplasmic reticulum</keyword>
<dbReference type="Gene3D" id="1.20.144.10">
    <property type="entry name" value="Phosphatidic acid phosphatase type 2/haloperoxidase"/>
    <property type="match status" value="1"/>
</dbReference>
<sequence>MPGRTHFSISGPDSAPSSRSASPAPAYDFNDIVKTEKLNGVEDVSPGQGPTDVYDTTLPAWRAAVRRILVKTVEKESRVIARMQNAIRTPWLDSYFVYTSLLGTHTFFMILLPAFAFFGHQDIARGLVMVLAAGVYLSSVLKDMFCSPRPFAPPVVRLTIGSHHLEYGFPSTHSTNSISIALFFFSIVHSLTYTSTPTISPQEFSVFTAILVFYAFSIVFGRLYTAMHSFTDCIMGTILGAGIWWGHGSWGGHPVVISLSNPLSTFFTTFGFGQPFDENHIVVYLGKCLGAGRWIEQWSENGGWKVPVILIPLCLLAVNQHPQPVDDCPCFEDAIAFGSVVLGALVGRWAMHSAGLNPEMNGLSLMPGSGWVQTDLGEWIAVERTWGDIGVWWAVAALKMAVGILTIFVWRIIAKAALHLILPPTFRLLSRVFRLPNRRFYLPATEYKNVPSDIHVTEDGTIALQAIPSVIDLPSSAGMMFETGGIGSGVDGSSHWNQSNGNGAEMKMRAVNGNGTGKAVPSKLAQEINGGEVHAAKRVDEEDQESKVKGAKHYDADVLTKVIVYAGIAFLACEALPLMFEHLGWGLRYSV</sequence>
<dbReference type="STRING" id="240176.A8P551"/>
<protein>
    <submittedName>
        <fullName evidence="11">Sphingosine-1-phosphate phosphatase</fullName>
    </submittedName>
</protein>
<evidence type="ECO:0000256" key="1">
    <source>
        <dbReference type="ARBA" id="ARBA00004477"/>
    </source>
</evidence>
<dbReference type="KEGG" id="cci:CC1G_09254"/>
<dbReference type="PANTHER" id="PTHR14969">
    <property type="entry name" value="SPHINGOSINE-1-PHOSPHATE PHOSPHOHYDROLASE"/>
    <property type="match status" value="1"/>
</dbReference>
<dbReference type="InterPro" id="IPR000326">
    <property type="entry name" value="PAP2/HPO"/>
</dbReference>
<keyword evidence="12" id="KW-1185">Reference proteome</keyword>
<dbReference type="VEuPathDB" id="FungiDB:CC1G_09254"/>
<gene>
    <name evidence="11" type="ORF">CC1G_09254</name>
</gene>
<dbReference type="OrthoDB" id="301434at2759"/>
<feature type="domain" description="Phosphatidic acid phosphatase type 2/haloperoxidase" evidence="10">
    <location>
        <begin position="124"/>
        <end position="248"/>
    </location>
</feature>
<feature type="transmembrane region" description="Helical" evidence="9">
    <location>
        <begin position="123"/>
        <end position="141"/>
    </location>
</feature>
<organism evidence="11 12">
    <name type="scientific">Coprinopsis cinerea (strain Okayama-7 / 130 / ATCC MYA-4618 / FGSC 9003)</name>
    <name type="common">Inky cap fungus</name>
    <name type="synonym">Hormographiella aspergillata</name>
    <dbReference type="NCBI Taxonomy" id="240176"/>
    <lineage>
        <taxon>Eukaryota</taxon>
        <taxon>Fungi</taxon>
        <taxon>Dikarya</taxon>
        <taxon>Basidiomycota</taxon>
        <taxon>Agaricomycotina</taxon>
        <taxon>Agaricomycetes</taxon>
        <taxon>Agaricomycetidae</taxon>
        <taxon>Agaricales</taxon>
        <taxon>Agaricineae</taxon>
        <taxon>Psathyrellaceae</taxon>
        <taxon>Coprinopsis</taxon>
    </lineage>
</organism>
<name>A8P551_COPC7</name>
<accession>A8P551</accession>
<evidence type="ECO:0000256" key="8">
    <source>
        <dbReference type="SAM" id="MobiDB-lite"/>
    </source>
</evidence>
<feature type="transmembrane region" description="Helical" evidence="9">
    <location>
        <begin position="391"/>
        <end position="413"/>
    </location>
</feature>
<dbReference type="SMART" id="SM00014">
    <property type="entry name" value="acidPPc"/>
    <property type="match status" value="1"/>
</dbReference>
<evidence type="ECO:0000256" key="9">
    <source>
        <dbReference type="SAM" id="Phobius"/>
    </source>
</evidence>
<feature type="transmembrane region" description="Helical" evidence="9">
    <location>
        <begin position="204"/>
        <end position="225"/>
    </location>
</feature>
<dbReference type="eggNOG" id="KOG2822">
    <property type="taxonomic scope" value="Eukaryota"/>
</dbReference>
<keyword evidence="5 9" id="KW-1133">Transmembrane helix</keyword>
<dbReference type="InParanoid" id="A8P551"/>
<evidence type="ECO:0000313" key="11">
    <source>
        <dbReference type="EMBL" id="EAU82992.1"/>
    </source>
</evidence>
<dbReference type="CDD" id="cd03388">
    <property type="entry name" value="PAP2_SPPase1"/>
    <property type="match status" value="1"/>
</dbReference>
<dbReference type="PANTHER" id="PTHR14969:SF28">
    <property type="entry name" value="DIHYDROSPHINGOSINE 1-PHOSPHATE PHOSPHATASE LCB3-RELATED"/>
    <property type="match status" value="1"/>
</dbReference>
<comment type="subcellular location">
    <subcellularLocation>
        <location evidence="1">Endoplasmic reticulum membrane</location>
        <topology evidence="1">Multi-pass membrane protein</topology>
    </subcellularLocation>
</comment>
<feature type="region of interest" description="Disordered" evidence="8">
    <location>
        <begin position="1"/>
        <end position="25"/>
    </location>
</feature>
<feature type="compositionally biased region" description="Low complexity" evidence="8">
    <location>
        <begin position="8"/>
        <end position="25"/>
    </location>
</feature>
<proteinExistence type="inferred from homology"/>
<evidence type="ECO:0000256" key="4">
    <source>
        <dbReference type="ARBA" id="ARBA00022824"/>
    </source>
</evidence>